<feature type="region of interest" description="Disordered" evidence="1">
    <location>
        <begin position="658"/>
        <end position="679"/>
    </location>
</feature>
<feature type="compositionally biased region" description="Low complexity" evidence="1">
    <location>
        <begin position="1007"/>
        <end position="1019"/>
    </location>
</feature>
<dbReference type="STRING" id="947166.A0A1D1V444"/>
<feature type="region of interest" description="Disordered" evidence="1">
    <location>
        <begin position="572"/>
        <end position="630"/>
    </location>
</feature>
<comment type="caution">
    <text evidence="2">The sequence shown here is derived from an EMBL/GenBank/DDBJ whole genome shotgun (WGS) entry which is preliminary data.</text>
</comment>
<gene>
    <name evidence="2" type="primary">RvY_06195-1</name>
    <name evidence="2" type="synonym">RvY_06195.1</name>
    <name evidence="2" type="ORF">RvY_06195</name>
</gene>
<protein>
    <recommendedName>
        <fullName evidence="4">FAM21/CAPZIP domain-containing protein</fullName>
    </recommendedName>
</protein>
<feature type="compositionally biased region" description="Acidic residues" evidence="1">
    <location>
        <begin position="939"/>
        <end position="949"/>
    </location>
</feature>
<dbReference type="AlphaFoldDB" id="A0A1D1V444"/>
<feature type="compositionally biased region" description="Low complexity" evidence="1">
    <location>
        <begin position="428"/>
        <end position="451"/>
    </location>
</feature>
<feature type="compositionally biased region" description="Basic and acidic residues" evidence="1">
    <location>
        <begin position="920"/>
        <end position="933"/>
    </location>
</feature>
<proteinExistence type="predicted"/>
<feature type="compositionally biased region" description="Polar residues" evidence="1">
    <location>
        <begin position="225"/>
        <end position="237"/>
    </location>
</feature>
<accession>A0A1D1V444</accession>
<feature type="compositionally biased region" description="Low complexity" evidence="1">
    <location>
        <begin position="740"/>
        <end position="757"/>
    </location>
</feature>
<dbReference type="EMBL" id="BDGG01000002">
    <property type="protein sequence ID" value="GAU94417.1"/>
    <property type="molecule type" value="Genomic_DNA"/>
</dbReference>
<feature type="compositionally biased region" description="Low complexity" evidence="1">
    <location>
        <begin position="958"/>
        <end position="983"/>
    </location>
</feature>
<organism evidence="2 3">
    <name type="scientific">Ramazzottius varieornatus</name>
    <name type="common">Water bear</name>
    <name type="synonym">Tardigrade</name>
    <dbReference type="NCBI Taxonomy" id="947166"/>
    <lineage>
        <taxon>Eukaryota</taxon>
        <taxon>Metazoa</taxon>
        <taxon>Ecdysozoa</taxon>
        <taxon>Tardigrada</taxon>
        <taxon>Eutardigrada</taxon>
        <taxon>Parachela</taxon>
        <taxon>Hypsibioidea</taxon>
        <taxon>Ramazzottiidae</taxon>
        <taxon>Ramazzottius</taxon>
    </lineage>
</organism>
<dbReference type="OrthoDB" id="751084at2759"/>
<feature type="region of interest" description="Disordered" evidence="1">
    <location>
        <begin position="487"/>
        <end position="537"/>
    </location>
</feature>
<feature type="region of interest" description="Disordered" evidence="1">
    <location>
        <begin position="225"/>
        <end position="469"/>
    </location>
</feature>
<evidence type="ECO:0008006" key="4">
    <source>
        <dbReference type="Google" id="ProtNLM"/>
    </source>
</evidence>
<feature type="compositionally biased region" description="Low complexity" evidence="1">
    <location>
        <begin position="275"/>
        <end position="284"/>
    </location>
</feature>
<sequence>MDASSQASTINETFTDLYPSISKWTLAQDVALLDSIDRLSKKVAGRTEATSKNIHGIADQLNQNRVRLHSAINSFNSLSNTQFVESRVREDDPHVVKKGKADENDSIKPTETAEQKKMRELKEAITMTQAVMRDYFNVVEVNIEDSDDDDEESSRTPKNAKPTFREAKDPYLHRPLPYIIGTEEFNRDKYIGLRSQLQEKPRANGATEDEVVLSARFDDLLVQPNGHSSARQRTDSPLNVPASPPSTVRKSGVISSESEDDSSSDIFNTHSIKDSSSSKPSVTPSPTPGARVLPPSLTRSSSQASSAKTGNLFVDGDEEDSDLFSTTKVRPATQTSQANQVLVPPEPVNQDAPNQAKTIVKPPVAARTPSVPFPTTGKPPSKKMSIFADDDEDEDGLFSSRKVTIGQPRKSPTKEDEKRKVAQPITVTADKTAPSTPSTSTPTVTKDSPSSRTVTEKAKKKATLFDDESDEDLFTLPSVKVLKSTLPINEANQSNPTKVEKPSVKTRLPPVPAQAQPPPSSGSSSQSSSIKARNLFLDDDEEDDDLFSSKKAASLIPVVIPALAALPIKQEIPLPAPGPSTSTPQPAVEAPENNPVGSTSKVQPTAKKFEQRAMEFDNEDSDNDDLFALPSSNKTATKSVALPPQPTVSAQIPAITPRLTVHPGPQPLSAKVQESLPGEQKSELPLGMRAQAFPQPKDTEPTLFSVSVQARTVSQPSDEPKMVGESEKSKPRPVVRARTSLHSLPASSPSKAALAPPAEIKEALVEYTEAISEEKRNIETDQADVEVEPAKEEPPEVVTQPSMTSPSPAPAPEAPSGLAENLEGGRVEESLAHSPTPSLPQSASDPVVATVREAGVEKQGEEPKEDLTAVTLLDESVGEATEESRAELASEQASDNMGEDPSSRLTLNVEKVVKPPVSKSSEKPVEVAVEKKAPKLSLFDDDDNSDEDLFAPPSARNSSKTHTTTSSSASVKTPSISSSVVSDQSKKPPALVPGLFEDDSEEEDLFSIKPIKTPIKPTTAAVNQSKSTVSPPKVALHSPLMDGPPPLDTVESSESDDDLFK</sequence>
<feature type="region of interest" description="Disordered" evidence="1">
    <location>
        <begin position="144"/>
        <end position="169"/>
    </location>
</feature>
<feature type="region of interest" description="Disordered" evidence="1">
    <location>
        <begin position="710"/>
        <end position="757"/>
    </location>
</feature>
<feature type="compositionally biased region" description="Basic and acidic residues" evidence="1">
    <location>
        <begin position="854"/>
        <end position="867"/>
    </location>
</feature>
<feature type="compositionally biased region" description="Pro residues" evidence="1">
    <location>
        <begin position="509"/>
        <end position="520"/>
    </location>
</feature>
<evidence type="ECO:0000256" key="1">
    <source>
        <dbReference type="SAM" id="MobiDB-lite"/>
    </source>
</evidence>
<keyword evidence="3" id="KW-1185">Reference proteome</keyword>
<feature type="compositionally biased region" description="Acidic residues" evidence="1">
    <location>
        <begin position="616"/>
        <end position="625"/>
    </location>
</feature>
<feature type="compositionally biased region" description="Basic and acidic residues" evidence="1">
    <location>
        <begin position="718"/>
        <end position="730"/>
    </location>
</feature>
<feature type="compositionally biased region" description="Polar residues" evidence="1">
    <location>
        <begin position="833"/>
        <end position="844"/>
    </location>
</feature>
<feature type="region of interest" description="Disordered" evidence="1">
    <location>
        <begin position="772"/>
        <end position="1061"/>
    </location>
</feature>
<feature type="compositionally biased region" description="Polar residues" evidence="1">
    <location>
        <begin position="323"/>
        <end position="340"/>
    </location>
</feature>
<feature type="compositionally biased region" description="Polar residues" evidence="1">
    <location>
        <begin position="487"/>
        <end position="497"/>
    </location>
</feature>
<feature type="compositionally biased region" description="Polar residues" evidence="1">
    <location>
        <begin position="1020"/>
        <end position="1030"/>
    </location>
</feature>
<feature type="compositionally biased region" description="Low complexity" evidence="1">
    <location>
        <begin position="796"/>
        <end position="806"/>
    </location>
</feature>
<evidence type="ECO:0000313" key="2">
    <source>
        <dbReference type="EMBL" id="GAU94417.1"/>
    </source>
</evidence>
<dbReference type="Proteomes" id="UP000186922">
    <property type="component" value="Unassembled WGS sequence"/>
</dbReference>
<feature type="compositionally biased region" description="Acidic residues" evidence="1">
    <location>
        <begin position="1051"/>
        <end position="1061"/>
    </location>
</feature>
<name>A0A1D1V444_RAMVA</name>
<reference evidence="2 3" key="1">
    <citation type="journal article" date="2016" name="Nat. Commun.">
        <title>Extremotolerant tardigrade genome and improved radiotolerance of human cultured cells by tardigrade-unique protein.</title>
        <authorList>
            <person name="Hashimoto T."/>
            <person name="Horikawa D.D."/>
            <person name="Saito Y."/>
            <person name="Kuwahara H."/>
            <person name="Kozuka-Hata H."/>
            <person name="Shin-I T."/>
            <person name="Minakuchi Y."/>
            <person name="Ohishi K."/>
            <person name="Motoyama A."/>
            <person name="Aizu T."/>
            <person name="Enomoto A."/>
            <person name="Kondo K."/>
            <person name="Tanaka S."/>
            <person name="Hara Y."/>
            <person name="Koshikawa S."/>
            <person name="Sagara H."/>
            <person name="Miura T."/>
            <person name="Yokobori S."/>
            <person name="Miyagawa K."/>
            <person name="Suzuki Y."/>
            <person name="Kubo T."/>
            <person name="Oyama M."/>
            <person name="Kohara Y."/>
            <person name="Fujiyama A."/>
            <person name="Arakawa K."/>
            <person name="Katayama T."/>
            <person name="Toyoda A."/>
            <person name="Kunieda T."/>
        </authorList>
    </citation>
    <scope>NUCLEOTIDE SEQUENCE [LARGE SCALE GENOMIC DNA]</scope>
    <source>
        <strain evidence="2 3">YOKOZUNA-1</strain>
    </source>
</reference>
<feature type="compositionally biased region" description="Acidic residues" evidence="1">
    <location>
        <begin position="996"/>
        <end position="1005"/>
    </location>
</feature>
<evidence type="ECO:0000313" key="3">
    <source>
        <dbReference type="Proteomes" id="UP000186922"/>
    </source>
</evidence>